<protein>
    <submittedName>
        <fullName evidence="8">RNA polymerase sigma-70 factor</fullName>
    </submittedName>
</protein>
<proteinExistence type="inferred from homology"/>
<evidence type="ECO:0000313" key="11">
    <source>
        <dbReference type="Proteomes" id="UP000286038"/>
    </source>
</evidence>
<dbReference type="PANTHER" id="PTHR43133:SF46">
    <property type="entry name" value="RNA POLYMERASE SIGMA-70 FACTOR ECF SUBFAMILY"/>
    <property type="match status" value="1"/>
</dbReference>
<dbReference type="Pfam" id="PF04542">
    <property type="entry name" value="Sigma70_r2"/>
    <property type="match status" value="1"/>
</dbReference>
<dbReference type="RefSeq" id="WP_118259074.1">
    <property type="nucleotide sequence ID" value="NZ_CABJDM010000002.1"/>
</dbReference>
<evidence type="ECO:0000256" key="5">
    <source>
        <dbReference type="SAM" id="Coils"/>
    </source>
</evidence>
<evidence type="ECO:0000259" key="7">
    <source>
        <dbReference type="Pfam" id="PF08281"/>
    </source>
</evidence>
<feature type="domain" description="RNA polymerase sigma-70 region 2" evidence="6">
    <location>
        <begin position="23"/>
        <end position="88"/>
    </location>
</feature>
<reference evidence="10 11" key="1">
    <citation type="submission" date="2018-08" db="EMBL/GenBank/DDBJ databases">
        <title>A genome reference for cultivated species of the human gut microbiota.</title>
        <authorList>
            <person name="Zou Y."/>
            <person name="Xue W."/>
            <person name="Luo G."/>
        </authorList>
    </citation>
    <scope>NUCLEOTIDE SEQUENCE [LARGE SCALE GENOMIC DNA]</scope>
    <source>
        <strain evidence="8 10">AF14-49</strain>
        <strain evidence="9 11">AF34-33</strain>
    </source>
</reference>
<dbReference type="NCBIfam" id="TIGR02937">
    <property type="entry name" value="sigma70-ECF"/>
    <property type="match status" value="1"/>
</dbReference>
<evidence type="ECO:0000256" key="4">
    <source>
        <dbReference type="ARBA" id="ARBA00023163"/>
    </source>
</evidence>
<dbReference type="InterPro" id="IPR007627">
    <property type="entry name" value="RNA_pol_sigma70_r2"/>
</dbReference>
<dbReference type="InterPro" id="IPR039425">
    <property type="entry name" value="RNA_pol_sigma-70-like"/>
</dbReference>
<dbReference type="Pfam" id="PF08281">
    <property type="entry name" value="Sigma70_r4_2"/>
    <property type="match status" value="1"/>
</dbReference>
<evidence type="ECO:0000256" key="1">
    <source>
        <dbReference type="ARBA" id="ARBA00010641"/>
    </source>
</evidence>
<dbReference type="InterPro" id="IPR014284">
    <property type="entry name" value="RNA_pol_sigma-70_dom"/>
</dbReference>
<keyword evidence="5" id="KW-0175">Coiled coil</keyword>
<dbReference type="InterPro" id="IPR013324">
    <property type="entry name" value="RNA_pol_sigma_r3/r4-like"/>
</dbReference>
<dbReference type="InterPro" id="IPR036388">
    <property type="entry name" value="WH-like_DNA-bd_sf"/>
</dbReference>
<name>A0A412X3K7_9BACT</name>
<dbReference type="GO" id="GO:0016987">
    <property type="term" value="F:sigma factor activity"/>
    <property type="evidence" value="ECO:0007669"/>
    <property type="project" value="UniProtKB-KW"/>
</dbReference>
<organism evidence="8 10">
    <name type="scientific">Butyricimonas virosa</name>
    <dbReference type="NCBI Taxonomy" id="544645"/>
    <lineage>
        <taxon>Bacteria</taxon>
        <taxon>Pseudomonadati</taxon>
        <taxon>Bacteroidota</taxon>
        <taxon>Bacteroidia</taxon>
        <taxon>Bacteroidales</taxon>
        <taxon>Odoribacteraceae</taxon>
        <taxon>Butyricimonas</taxon>
    </lineage>
</organism>
<dbReference type="AlphaFoldDB" id="A0A412X3K7"/>
<dbReference type="Proteomes" id="UP000286038">
    <property type="component" value="Unassembled WGS sequence"/>
</dbReference>
<sequence>MRINEQDLLQKLGHGDTHAFALLFQHYYRDLVLYAGSYIKDITVCEDIVQELFIKLWTERAEVRNILSLKSFLLKSVQNSCLSQIRHEGIKNKYMILKSMDDLNMCKETEEYILYSELNDRLQEAMSYLTETQRQCFEMNKIRGLKQREIAEKLNMPLRTVELRIAEALKILKQHLREYFVLVLFLLLS</sequence>
<evidence type="ECO:0000259" key="6">
    <source>
        <dbReference type="Pfam" id="PF04542"/>
    </source>
</evidence>
<dbReference type="CDD" id="cd06171">
    <property type="entry name" value="Sigma70_r4"/>
    <property type="match status" value="1"/>
</dbReference>
<feature type="coiled-coil region" evidence="5">
    <location>
        <begin position="115"/>
        <end position="178"/>
    </location>
</feature>
<dbReference type="GO" id="GO:0003677">
    <property type="term" value="F:DNA binding"/>
    <property type="evidence" value="ECO:0007669"/>
    <property type="project" value="InterPro"/>
</dbReference>
<dbReference type="PANTHER" id="PTHR43133">
    <property type="entry name" value="RNA POLYMERASE ECF-TYPE SIGMA FACTO"/>
    <property type="match status" value="1"/>
</dbReference>
<dbReference type="Gene3D" id="1.10.1740.10">
    <property type="match status" value="1"/>
</dbReference>
<dbReference type="EMBL" id="QRPV01000002">
    <property type="protein sequence ID" value="RHM46894.1"/>
    <property type="molecule type" value="Genomic_DNA"/>
</dbReference>
<dbReference type="EMBL" id="QRZA01000004">
    <property type="protein sequence ID" value="RGV35413.1"/>
    <property type="molecule type" value="Genomic_DNA"/>
</dbReference>
<evidence type="ECO:0000313" key="9">
    <source>
        <dbReference type="EMBL" id="RHM46894.1"/>
    </source>
</evidence>
<dbReference type="SUPFAM" id="SSF88946">
    <property type="entry name" value="Sigma2 domain of RNA polymerase sigma factors"/>
    <property type="match status" value="1"/>
</dbReference>
<keyword evidence="2" id="KW-0805">Transcription regulation</keyword>
<comment type="similarity">
    <text evidence="1">Belongs to the sigma-70 factor family. ECF subfamily.</text>
</comment>
<gene>
    <name evidence="8" type="ORF">DWW18_04900</name>
    <name evidence="9" type="ORF">DWZ68_02730</name>
</gene>
<dbReference type="InterPro" id="IPR013325">
    <property type="entry name" value="RNA_pol_sigma_r2"/>
</dbReference>
<evidence type="ECO:0000256" key="3">
    <source>
        <dbReference type="ARBA" id="ARBA00023082"/>
    </source>
</evidence>
<comment type="caution">
    <text evidence="8">The sequence shown here is derived from an EMBL/GenBank/DDBJ whole genome shotgun (WGS) entry which is preliminary data.</text>
</comment>
<accession>A0A412X3K7</accession>
<keyword evidence="4" id="KW-0804">Transcription</keyword>
<evidence type="ECO:0000256" key="2">
    <source>
        <dbReference type="ARBA" id="ARBA00023015"/>
    </source>
</evidence>
<dbReference type="Proteomes" id="UP000283589">
    <property type="component" value="Unassembled WGS sequence"/>
</dbReference>
<evidence type="ECO:0000313" key="10">
    <source>
        <dbReference type="Proteomes" id="UP000283589"/>
    </source>
</evidence>
<dbReference type="InterPro" id="IPR014327">
    <property type="entry name" value="RNA_pol_sigma70_bacteroid"/>
</dbReference>
<dbReference type="Gene3D" id="1.10.10.10">
    <property type="entry name" value="Winged helix-like DNA-binding domain superfamily/Winged helix DNA-binding domain"/>
    <property type="match status" value="1"/>
</dbReference>
<dbReference type="SUPFAM" id="SSF88659">
    <property type="entry name" value="Sigma3 and sigma4 domains of RNA polymerase sigma factors"/>
    <property type="match status" value="1"/>
</dbReference>
<keyword evidence="3" id="KW-0731">Sigma factor</keyword>
<dbReference type="GO" id="GO:0006352">
    <property type="term" value="P:DNA-templated transcription initiation"/>
    <property type="evidence" value="ECO:0007669"/>
    <property type="project" value="InterPro"/>
</dbReference>
<dbReference type="InterPro" id="IPR013249">
    <property type="entry name" value="RNA_pol_sigma70_r4_t2"/>
</dbReference>
<feature type="domain" description="RNA polymerase sigma factor 70 region 4 type 2" evidence="7">
    <location>
        <begin position="120"/>
        <end position="171"/>
    </location>
</feature>
<evidence type="ECO:0000313" key="8">
    <source>
        <dbReference type="EMBL" id="RGV35413.1"/>
    </source>
</evidence>
<dbReference type="NCBIfam" id="TIGR02985">
    <property type="entry name" value="Sig70_bacteroi1"/>
    <property type="match status" value="1"/>
</dbReference>